<protein>
    <recommendedName>
        <fullName evidence="1">Methyltransferase type 11 domain-containing protein</fullName>
    </recommendedName>
</protein>
<feature type="domain" description="Methyltransferase type 11" evidence="1">
    <location>
        <begin position="158"/>
        <end position="257"/>
    </location>
</feature>
<dbReference type="PANTHER" id="PTHR42912:SF80">
    <property type="entry name" value="METHYLTRANSFERASE DOMAIN-CONTAINING PROTEIN"/>
    <property type="match status" value="1"/>
</dbReference>
<dbReference type="CDD" id="cd02440">
    <property type="entry name" value="AdoMet_MTases"/>
    <property type="match status" value="1"/>
</dbReference>
<dbReference type="InterPro" id="IPR050508">
    <property type="entry name" value="Methyltransf_Superfamily"/>
</dbReference>
<sequence>MILWCIIIHMYVAYSWIHMSKHIPYPVWNFLSSNLKDKARDWFITKAEVAGIPWTESSAKYLESNVFDTLQSLKYKIENKSIQYPEYYLQPFHGYDKGNLEWKAAIEGESATHSISANYWENTSYYEAEKWVRYNMTNSIKKYIQHNTINHNEMREILDIGCSIGISSEVLTQAFIKSNVYAIDLSAYFLSIASYRTLQHNYGIHYLHANAESIPIMNESMDMVTINFVLHEVPYNARMNIFREVYRILKPNGILAILDLDPNRIQRHLQFNPFRKLAFELTEPHIHDYYRNDMMKSLYDSDFEDIILLKNDPVNTLWMCQKSVPKTETINLSPPKISFAYNTV</sequence>
<reference evidence="2" key="1">
    <citation type="journal article" date="2020" name="Nature">
        <title>Giant virus diversity and host interactions through global metagenomics.</title>
        <authorList>
            <person name="Schulz F."/>
            <person name="Roux S."/>
            <person name="Paez-Espino D."/>
            <person name="Jungbluth S."/>
            <person name="Walsh D.A."/>
            <person name="Denef V.J."/>
            <person name="McMahon K.D."/>
            <person name="Konstantinidis K.T."/>
            <person name="Eloe-Fadrosh E.A."/>
            <person name="Kyrpides N.C."/>
            <person name="Woyke T."/>
        </authorList>
    </citation>
    <scope>NUCLEOTIDE SEQUENCE</scope>
    <source>
        <strain evidence="2">GVMAG-M-3300021375-17</strain>
    </source>
</reference>
<dbReference type="AlphaFoldDB" id="A0A6C0CL67"/>
<dbReference type="InterPro" id="IPR029063">
    <property type="entry name" value="SAM-dependent_MTases_sf"/>
</dbReference>
<dbReference type="Pfam" id="PF08241">
    <property type="entry name" value="Methyltransf_11"/>
    <property type="match status" value="1"/>
</dbReference>
<dbReference type="PANTHER" id="PTHR42912">
    <property type="entry name" value="METHYLTRANSFERASE"/>
    <property type="match status" value="1"/>
</dbReference>
<evidence type="ECO:0000313" key="2">
    <source>
        <dbReference type="EMBL" id="QHT05211.1"/>
    </source>
</evidence>
<dbReference type="EMBL" id="MN739451">
    <property type="protein sequence ID" value="QHT05211.1"/>
    <property type="molecule type" value="Genomic_DNA"/>
</dbReference>
<organism evidence="2">
    <name type="scientific">viral metagenome</name>
    <dbReference type="NCBI Taxonomy" id="1070528"/>
    <lineage>
        <taxon>unclassified sequences</taxon>
        <taxon>metagenomes</taxon>
        <taxon>organismal metagenomes</taxon>
    </lineage>
</organism>
<evidence type="ECO:0000259" key="1">
    <source>
        <dbReference type="Pfam" id="PF08241"/>
    </source>
</evidence>
<proteinExistence type="predicted"/>
<dbReference type="GO" id="GO:0008757">
    <property type="term" value="F:S-adenosylmethionine-dependent methyltransferase activity"/>
    <property type="evidence" value="ECO:0007669"/>
    <property type="project" value="InterPro"/>
</dbReference>
<dbReference type="Gene3D" id="3.40.50.150">
    <property type="entry name" value="Vaccinia Virus protein VP39"/>
    <property type="match status" value="1"/>
</dbReference>
<name>A0A6C0CL67_9ZZZZ</name>
<accession>A0A6C0CL67</accession>
<dbReference type="SUPFAM" id="SSF53335">
    <property type="entry name" value="S-adenosyl-L-methionine-dependent methyltransferases"/>
    <property type="match status" value="1"/>
</dbReference>
<dbReference type="InterPro" id="IPR013216">
    <property type="entry name" value="Methyltransf_11"/>
</dbReference>